<organism evidence="1 2">
    <name type="scientific">Caloramator fervidus</name>
    <dbReference type="NCBI Taxonomy" id="29344"/>
    <lineage>
        <taxon>Bacteria</taxon>
        <taxon>Bacillati</taxon>
        <taxon>Bacillota</taxon>
        <taxon>Clostridia</taxon>
        <taxon>Eubacteriales</taxon>
        <taxon>Clostridiaceae</taxon>
        <taxon>Caloramator</taxon>
    </lineage>
</organism>
<keyword evidence="2" id="KW-1185">Reference proteome</keyword>
<proteinExistence type="predicted"/>
<accession>A0A1H5VTK4</accession>
<dbReference type="Proteomes" id="UP000242850">
    <property type="component" value="Unassembled WGS sequence"/>
</dbReference>
<dbReference type="RefSeq" id="WP_103896244.1">
    <property type="nucleotide sequence ID" value="NZ_FNUK01000015.1"/>
</dbReference>
<name>A0A1H5VTK4_9CLOT</name>
<reference evidence="2" key="1">
    <citation type="submission" date="2016-10" db="EMBL/GenBank/DDBJ databases">
        <authorList>
            <person name="Varghese N."/>
            <person name="Submissions S."/>
        </authorList>
    </citation>
    <scope>NUCLEOTIDE SEQUENCE [LARGE SCALE GENOMIC DNA]</scope>
    <source>
        <strain evidence="2">DSM 5463</strain>
    </source>
</reference>
<evidence type="ECO:0000313" key="2">
    <source>
        <dbReference type="Proteomes" id="UP000242850"/>
    </source>
</evidence>
<protein>
    <submittedName>
        <fullName evidence="1">Uncharacterized protein</fullName>
    </submittedName>
</protein>
<dbReference type="AlphaFoldDB" id="A0A1H5VTK4"/>
<dbReference type="OrthoDB" id="423960at2"/>
<dbReference type="EMBL" id="FNUK01000015">
    <property type="protein sequence ID" value="SEF90326.1"/>
    <property type="molecule type" value="Genomic_DNA"/>
</dbReference>
<evidence type="ECO:0000313" key="1">
    <source>
        <dbReference type="EMBL" id="SEF90326.1"/>
    </source>
</evidence>
<gene>
    <name evidence="1" type="ORF">SAMN05660865_01296</name>
</gene>
<sequence length="234" mass="26999">MEKELVIYDDRESISEKLIEREIEQFKLIQNFIKSQMKEGEDYGKIPGSPKPSLFKPGAEKLCNLYGFTISVDILEKVENWKEGFFYYLCKCSLRSKKTGEIISEGLGSCNSKETKFAKQNPYTIVNTILKMAKKRALIDATLSATRTSGIFTQDIEDMEELLVTDENTETKEDKIDYATPNQKNYIMKLAKDKNLSEEQLKQLTQKLIGKNESKDWTKDDASKIIQELKNYQK</sequence>